<feature type="region of interest" description="Disordered" evidence="2">
    <location>
        <begin position="1389"/>
        <end position="1443"/>
    </location>
</feature>
<reference evidence="3" key="1">
    <citation type="journal article" date="2020" name="Nature">
        <title>Giant virus diversity and host interactions through global metagenomics.</title>
        <authorList>
            <person name="Schulz F."/>
            <person name="Roux S."/>
            <person name="Paez-Espino D."/>
            <person name="Jungbluth S."/>
            <person name="Walsh D.A."/>
            <person name="Denef V.J."/>
            <person name="McMahon K.D."/>
            <person name="Konstantinidis K.T."/>
            <person name="Eloe-Fadrosh E.A."/>
            <person name="Kyrpides N.C."/>
            <person name="Woyke T."/>
        </authorList>
    </citation>
    <scope>NUCLEOTIDE SEQUENCE</scope>
    <source>
        <strain evidence="3">GVMAG-M-3300009185-7</strain>
    </source>
</reference>
<accession>A0A6C0B1Q5</accession>
<feature type="region of interest" description="Disordered" evidence="2">
    <location>
        <begin position="33"/>
        <end position="59"/>
    </location>
</feature>
<organism evidence="3">
    <name type="scientific">viral metagenome</name>
    <dbReference type="NCBI Taxonomy" id="1070528"/>
    <lineage>
        <taxon>unclassified sequences</taxon>
        <taxon>metagenomes</taxon>
        <taxon>organismal metagenomes</taxon>
    </lineage>
</organism>
<sequence length="1443" mass="159360">MATLTTALAITAGSVALIGSLYGAKAIEKAPPEVSEPVQESPPAPVVVQEPAPAPAPVAEPEGAVLPVEEGAEMAGGAIGRPKWGVISSSVPTGEIPPGIATAIASVTGTLNPSALREQIIVVTQQLDAARFAVYQADDRITKVNALYVNERKKYIEKYALSKNAETIANIYNKKLSSQGQQKNKNDPEVKAKQAEIDKASGDEKKRLEKEKQEMLQAKPVDDTVLDSWTKKYSDALGEKIAADDDRADAEREKNKYQTQLTELRAKKDEQEKLVKELNAKLKTLLGLLQKQSGVNKPVQKAADWDARTKRYALAAKRFNEAESNLRIFISETWLPLAGDKTIQASYSDQLRALKTLYDNAKGEMDLARMALTTTPGTKVTTAANEFTAFVGQVEEITRNAVNRDGSIKPEYAHADGTRRGYPEAVRVLKNYAKKEKLQIVADTYYEIANQDPQSLIRNLQKYFEYFSKILGTNQSGLVTIASERVQVGMKFEITQLVLREFVTSLLQRAANAERLLPDDVPAGATDQERANARIYAALREETNSFVDKQIYTIKKMFRAIKKAKDSVKPGELASKNLLQLQRQVQILFPIQAGVPPTGRCELLFKPNTWKYFQTGMYDNKDILKEVLETPSDKQKFLDEIGFIRVGNFLEAQAYSKTRGADQASSLVLIKKAAFKEYVDEIDRLAYNDPSSTTYTTEGAQRIWNGLTALNDVNRLQNNSVNALVGPFLDGAAGDAISNKLYAEQLHNISDNDANKFVPGAYLPAKPDAVGGPERILPITDFKAACELDGNVGHGQAESDRILAILTQLETIEPVSAAPTDPLLKAIEKMEKKKSIDRTRADQAQGISTLGIRGFPNGVNAWTIMKVIDTKGKEDLNFIETFLTFRSSKFRSIQYGDTTEYNGKTWNSRELYAKLFIDHLMQMPSFESRDRKSFPTDSDWLKLSTDFHVNFILFKEGETKGVVDNSAAARVGAPVYNVFKSINGRYYPILMQADAPGIPAAPPGANPAAVGMVNRGIFGGAVDGMIFPVPDLPPPVESTTSYVGRKLAEAPSTVSRVAYKSLVRPLSSSDISCITNRGHDSLYDNIMEGIRQEKCVVKIGNLLLQLCNDVDSTKSNNIGRGGFKDAFCAIVEKDFKGLKKGTKVVLLYYRNGTEDADIAQQILAGPGAGRLSDYIDYRPKPHTSVDDFNNKVAPVLDRQNDAASLGYAPKVYVSDFIPGTGGFAVVEFIEGQTIAEIAAQNKLTEKILLDFTTAILKLASKNIFQYDNNMSNYIVSKSKIYFIDDLGELDKSPVGEPIYIDAAHNYFLRTLWQLYKSLKSPPADGGTELQREYKTVYDKISSYDFTDKNTFERSYDADISFEHTNFTSELVHVIREAIPDALKFIRDHPPPAALQPAPLPPPPLDPAAAPSPPPPTLPLDGGRRRTTTAWRRSKPARYTRRKF</sequence>
<dbReference type="EMBL" id="MN739050">
    <property type="protein sequence ID" value="QHS85982.1"/>
    <property type="molecule type" value="Genomic_DNA"/>
</dbReference>
<evidence type="ECO:0000256" key="2">
    <source>
        <dbReference type="SAM" id="MobiDB-lite"/>
    </source>
</evidence>
<evidence type="ECO:0008006" key="4">
    <source>
        <dbReference type="Google" id="ProtNLM"/>
    </source>
</evidence>
<feature type="compositionally biased region" description="Basic residues" evidence="2">
    <location>
        <begin position="1431"/>
        <end position="1443"/>
    </location>
</feature>
<evidence type="ECO:0000256" key="1">
    <source>
        <dbReference type="SAM" id="Coils"/>
    </source>
</evidence>
<feature type="coiled-coil region" evidence="1">
    <location>
        <begin position="240"/>
        <end position="288"/>
    </location>
</feature>
<feature type="region of interest" description="Disordered" evidence="2">
    <location>
        <begin position="177"/>
        <end position="205"/>
    </location>
</feature>
<keyword evidence="1" id="KW-0175">Coiled coil</keyword>
<proteinExistence type="predicted"/>
<name>A0A6C0B1Q5_9ZZZZ</name>
<feature type="compositionally biased region" description="Basic and acidic residues" evidence="2">
    <location>
        <begin position="184"/>
        <end position="205"/>
    </location>
</feature>
<protein>
    <recommendedName>
        <fullName evidence="4">Protein kinase domain-containing protein</fullName>
    </recommendedName>
</protein>
<evidence type="ECO:0000313" key="3">
    <source>
        <dbReference type="EMBL" id="QHS85982.1"/>
    </source>
</evidence>
<feature type="compositionally biased region" description="Pro residues" evidence="2">
    <location>
        <begin position="1390"/>
        <end position="1417"/>
    </location>
</feature>